<accession>A0A8S1EGG7</accession>
<protein>
    <recommendedName>
        <fullName evidence="2">Abnormal cell migration protein 18-like fibronectin type I domain-containing protein</fullName>
    </recommendedName>
</protein>
<dbReference type="OrthoDB" id="5785512at2759"/>
<dbReference type="PANTHER" id="PTHR35572">
    <property type="entry name" value="PROTEIN CBG04538-RELATED"/>
    <property type="match status" value="1"/>
</dbReference>
<feature type="domain" description="Abnormal cell migration protein 18-like fibronectin type I" evidence="2">
    <location>
        <begin position="402"/>
        <end position="467"/>
    </location>
</feature>
<dbReference type="Pfam" id="PF23003">
    <property type="entry name" value="Fn1_2"/>
    <property type="match status" value="5"/>
</dbReference>
<evidence type="ECO:0000256" key="1">
    <source>
        <dbReference type="SAM" id="SignalP"/>
    </source>
</evidence>
<gene>
    <name evidence="3" type="ORF">CBOVIS_LOCUS1862</name>
</gene>
<evidence type="ECO:0000313" key="4">
    <source>
        <dbReference type="Proteomes" id="UP000494206"/>
    </source>
</evidence>
<dbReference type="InterPro" id="IPR055119">
    <property type="entry name" value="Mig18_Fn1"/>
</dbReference>
<keyword evidence="4" id="KW-1185">Reference proteome</keyword>
<organism evidence="3 4">
    <name type="scientific">Caenorhabditis bovis</name>
    <dbReference type="NCBI Taxonomy" id="2654633"/>
    <lineage>
        <taxon>Eukaryota</taxon>
        <taxon>Metazoa</taxon>
        <taxon>Ecdysozoa</taxon>
        <taxon>Nematoda</taxon>
        <taxon>Chromadorea</taxon>
        <taxon>Rhabditida</taxon>
        <taxon>Rhabditina</taxon>
        <taxon>Rhabditomorpha</taxon>
        <taxon>Rhabditoidea</taxon>
        <taxon>Rhabditidae</taxon>
        <taxon>Peloderinae</taxon>
        <taxon>Caenorhabditis</taxon>
    </lineage>
</organism>
<evidence type="ECO:0000259" key="2">
    <source>
        <dbReference type="Pfam" id="PF23003"/>
    </source>
</evidence>
<dbReference type="PANTHER" id="PTHR35572:SF7">
    <property type="entry name" value="PROTEIN CBG04538"/>
    <property type="match status" value="1"/>
</dbReference>
<feature type="signal peptide" evidence="1">
    <location>
        <begin position="1"/>
        <end position="17"/>
    </location>
</feature>
<feature type="domain" description="Abnormal cell migration protein 18-like fibronectin type I" evidence="2">
    <location>
        <begin position="21"/>
        <end position="89"/>
    </location>
</feature>
<proteinExistence type="predicted"/>
<feature type="domain" description="Abnormal cell migration protein 18-like fibronectin type I" evidence="2">
    <location>
        <begin position="253"/>
        <end position="316"/>
    </location>
</feature>
<dbReference type="EMBL" id="CADEPM010000001">
    <property type="protein sequence ID" value="CAB3398609.1"/>
    <property type="molecule type" value="Genomic_DNA"/>
</dbReference>
<dbReference type="InterPro" id="IPR040282">
    <property type="entry name" value="Mig-18-like"/>
</dbReference>
<reference evidence="3 4" key="1">
    <citation type="submission" date="2020-04" db="EMBL/GenBank/DDBJ databases">
        <authorList>
            <person name="Laetsch R D."/>
            <person name="Stevens L."/>
            <person name="Kumar S."/>
            <person name="Blaxter L. M."/>
        </authorList>
    </citation>
    <scope>NUCLEOTIDE SEQUENCE [LARGE SCALE GENOMIC DNA]</scope>
</reference>
<comment type="caution">
    <text evidence="3">The sequence shown here is derived from an EMBL/GenBank/DDBJ whole genome shotgun (WGS) entry which is preliminary data.</text>
</comment>
<feature type="chain" id="PRO_5035735347" description="Abnormal cell migration protein 18-like fibronectin type I domain-containing protein" evidence="1">
    <location>
        <begin position="18"/>
        <end position="475"/>
    </location>
</feature>
<sequence length="475" mass="51495">MLFVWALLASAALLVDANANKCTYDGQEIEAGKTVTVRNSFRIKCIAENNGGWSTTIVGCVTPDGQEIEIGQNSTGDRVFECKKNDAGQVMLQEIRSARTTCQSGHKIGEEWVEKSFKHKCGPEGVTEISGCVVGDDKTFIALGSTSVIRGVEYECKKNDDNSVAFQATGRCVTKENEFKNNGDEYRDGNFMRQCDNGVGKIIGCAADGVSDTIPIGKNVTVGDQIYSCLKENDKILFKKYSTNPNLTNVYAQCSHQGKLYSNGSTFIVQNAFRVRCVTFPNLTATLETISCITPAGVEIPIGTKLEEGDRVLECTAGNVSLKSWPGKSSNCQGVHKLGEEWVEGSFKLRCEPYGKTNLTACLTKSGVEIPLGSSQKLPEGYTMECVSVDGQVILRQAAASECTASNGQTKKIDETWVEGNFVRKCSQYGIALITACHVDGFGEIPLNRNATSGNHVYMCGKDGDKYSFNTGRTL</sequence>
<feature type="domain" description="Abnormal cell migration protein 18-like fibronectin type I" evidence="2">
    <location>
        <begin position="172"/>
        <end position="235"/>
    </location>
</feature>
<dbReference type="Proteomes" id="UP000494206">
    <property type="component" value="Unassembled WGS sequence"/>
</dbReference>
<feature type="domain" description="Abnormal cell migration protein 18-like fibronectin type I" evidence="2">
    <location>
        <begin position="106"/>
        <end position="163"/>
    </location>
</feature>
<name>A0A8S1EGG7_9PELO</name>
<keyword evidence="1" id="KW-0732">Signal</keyword>
<dbReference type="AlphaFoldDB" id="A0A8S1EGG7"/>
<evidence type="ECO:0000313" key="3">
    <source>
        <dbReference type="EMBL" id="CAB3398609.1"/>
    </source>
</evidence>